<evidence type="ECO:0000313" key="2">
    <source>
        <dbReference type="EMBL" id="KAJ8972588.1"/>
    </source>
</evidence>
<dbReference type="EMBL" id="JANEYF010000035">
    <property type="protein sequence ID" value="KAJ8972588.1"/>
    <property type="molecule type" value="Genomic_DNA"/>
</dbReference>
<dbReference type="Pfam" id="PF00626">
    <property type="entry name" value="Gelsolin"/>
    <property type="match status" value="1"/>
</dbReference>
<keyword evidence="3" id="KW-1185">Reference proteome</keyword>
<dbReference type="GO" id="GO:0008154">
    <property type="term" value="P:actin polymerization or depolymerization"/>
    <property type="evidence" value="ECO:0007669"/>
    <property type="project" value="TreeGrafter"/>
</dbReference>
<dbReference type="AlphaFoldDB" id="A0AAV8ZVM5"/>
<proteinExistence type="predicted"/>
<dbReference type="GO" id="GO:0051015">
    <property type="term" value="F:actin filament binding"/>
    <property type="evidence" value="ECO:0007669"/>
    <property type="project" value="InterPro"/>
</dbReference>
<organism evidence="2 3">
    <name type="scientific">Rhamnusium bicolor</name>
    <dbReference type="NCBI Taxonomy" id="1586634"/>
    <lineage>
        <taxon>Eukaryota</taxon>
        <taxon>Metazoa</taxon>
        <taxon>Ecdysozoa</taxon>
        <taxon>Arthropoda</taxon>
        <taxon>Hexapoda</taxon>
        <taxon>Insecta</taxon>
        <taxon>Pterygota</taxon>
        <taxon>Neoptera</taxon>
        <taxon>Endopterygota</taxon>
        <taxon>Coleoptera</taxon>
        <taxon>Polyphaga</taxon>
        <taxon>Cucujiformia</taxon>
        <taxon>Chrysomeloidea</taxon>
        <taxon>Cerambycidae</taxon>
        <taxon>Lepturinae</taxon>
        <taxon>Rhagiini</taxon>
        <taxon>Rhamnusium</taxon>
    </lineage>
</organism>
<evidence type="ECO:0000259" key="1">
    <source>
        <dbReference type="Pfam" id="PF00626"/>
    </source>
</evidence>
<dbReference type="SMART" id="SM00262">
    <property type="entry name" value="GEL"/>
    <property type="match status" value="1"/>
</dbReference>
<reference evidence="2" key="1">
    <citation type="journal article" date="2023" name="Insect Mol. Biol.">
        <title>Genome sequencing provides insights into the evolution of gene families encoding plant cell wall-degrading enzymes in longhorned beetles.</title>
        <authorList>
            <person name="Shin N.R."/>
            <person name="Okamura Y."/>
            <person name="Kirsch R."/>
            <person name="Pauchet Y."/>
        </authorList>
    </citation>
    <scope>NUCLEOTIDE SEQUENCE</scope>
    <source>
        <strain evidence="2">RBIC_L_NR</strain>
    </source>
</reference>
<gene>
    <name evidence="2" type="ORF">NQ314_000116</name>
</gene>
<protein>
    <recommendedName>
        <fullName evidence="1">Gelsolin-like domain-containing protein</fullName>
    </recommendedName>
</protein>
<dbReference type="Gene3D" id="3.40.20.10">
    <property type="entry name" value="Severin"/>
    <property type="match status" value="1"/>
</dbReference>
<dbReference type="Proteomes" id="UP001162156">
    <property type="component" value="Unassembled WGS sequence"/>
</dbReference>
<dbReference type="PANTHER" id="PTHR11977:SF137">
    <property type="entry name" value="VILLIN-LIKE PROTEIN QUAIL"/>
    <property type="match status" value="1"/>
</dbReference>
<sequence>MNVVALPRDQYGTFYDTDSYIVYAASQYGQACGLDTVSRDVKGGCMEYHIHFWLGSRTNPDKSGVAAYKTVELDNFLNCCATQHRETEGNESARFLSFFKNGIR</sequence>
<dbReference type="InterPro" id="IPR007122">
    <property type="entry name" value="Villin/Gelsolin"/>
</dbReference>
<dbReference type="PANTHER" id="PTHR11977">
    <property type="entry name" value="VILLIN"/>
    <property type="match status" value="1"/>
</dbReference>
<dbReference type="InterPro" id="IPR029006">
    <property type="entry name" value="ADF-H/Gelsolin-like_dom_sf"/>
</dbReference>
<comment type="caution">
    <text evidence="2">The sequence shown here is derived from an EMBL/GenBank/DDBJ whole genome shotgun (WGS) entry which is preliminary data.</text>
</comment>
<dbReference type="InterPro" id="IPR007123">
    <property type="entry name" value="Gelsolin-like_dom"/>
</dbReference>
<dbReference type="GO" id="GO:0015629">
    <property type="term" value="C:actin cytoskeleton"/>
    <property type="evidence" value="ECO:0007669"/>
    <property type="project" value="TreeGrafter"/>
</dbReference>
<feature type="domain" description="Gelsolin-like" evidence="1">
    <location>
        <begin position="11"/>
        <end position="96"/>
    </location>
</feature>
<evidence type="ECO:0000313" key="3">
    <source>
        <dbReference type="Proteomes" id="UP001162156"/>
    </source>
</evidence>
<dbReference type="GO" id="GO:0005737">
    <property type="term" value="C:cytoplasm"/>
    <property type="evidence" value="ECO:0007669"/>
    <property type="project" value="TreeGrafter"/>
</dbReference>
<dbReference type="SUPFAM" id="SSF55753">
    <property type="entry name" value="Actin depolymerizing proteins"/>
    <property type="match status" value="1"/>
</dbReference>
<name>A0AAV8ZVM5_9CUCU</name>
<accession>A0AAV8ZVM5</accession>